<dbReference type="Proteomes" id="UP001597295">
    <property type="component" value="Unassembled WGS sequence"/>
</dbReference>
<dbReference type="NCBIfam" id="TIGR00199">
    <property type="entry name" value="PncC_domain"/>
    <property type="match status" value="1"/>
</dbReference>
<evidence type="ECO:0000259" key="1">
    <source>
        <dbReference type="Pfam" id="PF02464"/>
    </source>
</evidence>
<dbReference type="Pfam" id="PF02464">
    <property type="entry name" value="CinA"/>
    <property type="match status" value="1"/>
</dbReference>
<gene>
    <name evidence="2" type="ORF">ACFSM5_10040</name>
</gene>
<sequence length="160" mass="16115">MDPLGALAVEVLEAAKASGLMLATVESCTGGMVAAALTDIAGSSAVVERGFVTYSNEAKTDLVGVPAALIAQHGAVSEQVARAMAEGALKVAPVDLAVSITGIAGPGGGSETKPVGLVHFGCARKNRPTLVERHVFPGDRSEVRQQAALTALRLLKDGAA</sequence>
<dbReference type="Gene3D" id="3.90.950.20">
    <property type="entry name" value="CinA-like"/>
    <property type="match status" value="1"/>
</dbReference>
<proteinExistence type="predicted"/>
<accession>A0ABW5DQ27</accession>
<dbReference type="InterPro" id="IPR036653">
    <property type="entry name" value="CinA-like_C"/>
</dbReference>
<protein>
    <submittedName>
        <fullName evidence="2">CinA family protein</fullName>
    </submittedName>
</protein>
<dbReference type="EMBL" id="JBHUIP010000009">
    <property type="protein sequence ID" value="MFD2263227.1"/>
    <property type="molecule type" value="Genomic_DNA"/>
</dbReference>
<organism evidence="2 3">
    <name type="scientific">Lacibacterium aquatile</name>
    <dbReference type="NCBI Taxonomy" id="1168082"/>
    <lineage>
        <taxon>Bacteria</taxon>
        <taxon>Pseudomonadati</taxon>
        <taxon>Pseudomonadota</taxon>
        <taxon>Alphaproteobacteria</taxon>
        <taxon>Rhodospirillales</taxon>
        <taxon>Rhodospirillaceae</taxon>
    </lineage>
</organism>
<dbReference type="SUPFAM" id="SSF142433">
    <property type="entry name" value="CinA-like"/>
    <property type="match status" value="1"/>
</dbReference>
<keyword evidence="3" id="KW-1185">Reference proteome</keyword>
<dbReference type="InterPro" id="IPR008136">
    <property type="entry name" value="CinA_C"/>
</dbReference>
<evidence type="ECO:0000313" key="2">
    <source>
        <dbReference type="EMBL" id="MFD2263227.1"/>
    </source>
</evidence>
<feature type="domain" description="CinA C-terminal" evidence="1">
    <location>
        <begin position="7"/>
        <end position="156"/>
    </location>
</feature>
<dbReference type="RefSeq" id="WP_379876206.1">
    <property type="nucleotide sequence ID" value="NZ_JBHUIP010000009.1"/>
</dbReference>
<comment type="caution">
    <text evidence="2">The sequence shown here is derived from an EMBL/GenBank/DDBJ whole genome shotgun (WGS) entry which is preliminary data.</text>
</comment>
<evidence type="ECO:0000313" key="3">
    <source>
        <dbReference type="Proteomes" id="UP001597295"/>
    </source>
</evidence>
<reference evidence="3" key="1">
    <citation type="journal article" date="2019" name="Int. J. Syst. Evol. Microbiol.">
        <title>The Global Catalogue of Microorganisms (GCM) 10K type strain sequencing project: providing services to taxonomists for standard genome sequencing and annotation.</title>
        <authorList>
            <consortium name="The Broad Institute Genomics Platform"/>
            <consortium name="The Broad Institute Genome Sequencing Center for Infectious Disease"/>
            <person name="Wu L."/>
            <person name="Ma J."/>
        </authorList>
    </citation>
    <scope>NUCLEOTIDE SEQUENCE [LARGE SCALE GENOMIC DNA]</scope>
    <source>
        <strain evidence="3">CGMCC 1.19062</strain>
    </source>
</reference>
<name>A0ABW5DQ27_9PROT</name>